<dbReference type="Pfam" id="PF05708">
    <property type="entry name" value="Peptidase_C92"/>
    <property type="match status" value="1"/>
</dbReference>
<dbReference type="EMBL" id="JAYGII010000008">
    <property type="protein sequence ID" value="MEA5445282.1"/>
    <property type="molecule type" value="Genomic_DNA"/>
</dbReference>
<dbReference type="RefSeq" id="WP_346050912.1">
    <property type="nucleotide sequence ID" value="NZ_JAYGII010000008.1"/>
</dbReference>
<organism evidence="2 3">
    <name type="scientific">Natronospira elongata</name>
    <dbReference type="NCBI Taxonomy" id="3110268"/>
    <lineage>
        <taxon>Bacteria</taxon>
        <taxon>Pseudomonadati</taxon>
        <taxon>Pseudomonadota</taxon>
        <taxon>Gammaproteobacteria</taxon>
        <taxon>Natronospirales</taxon>
        <taxon>Natronospiraceae</taxon>
        <taxon>Natronospira</taxon>
    </lineage>
</organism>
<keyword evidence="2" id="KW-0378">Hydrolase</keyword>
<reference evidence="2 3" key="1">
    <citation type="submission" date="2023-12" db="EMBL/GenBank/DDBJ databases">
        <title>Whole-genome sequencing of halo(alkali)philic microorganisms from hypersaline lakes.</title>
        <authorList>
            <person name="Sorokin D.Y."/>
            <person name="Merkel A.Y."/>
            <person name="Messina E."/>
            <person name="Yakimov M."/>
        </authorList>
    </citation>
    <scope>NUCLEOTIDE SEQUENCE [LARGE SCALE GENOMIC DNA]</scope>
    <source>
        <strain evidence="2 3">AB-CW1</strain>
    </source>
</reference>
<dbReference type="Gene3D" id="3.90.1720.10">
    <property type="entry name" value="endopeptidase domain like (from Nostoc punctiforme)"/>
    <property type="match status" value="1"/>
</dbReference>
<name>A0AAP6JF04_9GAMM</name>
<evidence type="ECO:0000313" key="2">
    <source>
        <dbReference type="EMBL" id="MEA5445282.1"/>
    </source>
</evidence>
<dbReference type="InterPro" id="IPR024453">
    <property type="entry name" value="Peptidase_C92"/>
</dbReference>
<feature type="compositionally biased region" description="Basic and acidic residues" evidence="1">
    <location>
        <begin position="314"/>
        <end position="325"/>
    </location>
</feature>
<dbReference type="AlphaFoldDB" id="A0AAP6JF04"/>
<proteinExistence type="predicted"/>
<evidence type="ECO:0000313" key="3">
    <source>
        <dbReference type="Proteomes" id="UP001302316"/>
    </source>
</evidence>
<comment type="caution">
    <text evidence="2">The sequence shown here is derived from an EMBL/GenBank/DDBJ whole genome shotgun (WGS) entry which is preliminary data.</text>
</comment>
<dbReference type="SUPFAM" id="SSF54001">
    <property type="entry name" value="Cysteine proteinases"/>
    <property type="match status" value="1"/>
</dbReference>
<dbReference type="InterPro" id="IPR038765">
    <property type="entry name" value="Papain-like_cys_pep_sf"/>
</dbReference>
<gene>
    <name evidence="2" type="ORF">VCB98_05565</name>
</gene>
<keyword evidence="3" id="KW-1185">Reference proteome</keyword>
<protein>
    <submittedName>
        <fullName evidence="2">YiiX/YebB-like N1pC/P60 family cysteine hydrolase</fullName>
    </submittedName>
</protein>
<dbReference type="GO" id="GO:0016787">
    <property type="term" value="F:hydrolase activity"/>
    <property type="evidence" value="ECO:0007669"/>
    <property type="project" value="UniProtKB-KW"/>
</dbReference>
<feature type="compositionally biased region" description="Acidic residues" evidence="1">
    <location>
        <begin position="282"/>
        <end position="291"/>
    </location>
</feature>
<feature type="region of interest" description="Disordered" evidence="1">
    <location>
        <begin position="275"/>
        <end position="325"/>
    </location>
</feature>
<dbReference type="Proteomes" id="UP001302316">
    <property type="component" value="Unassembled WGS sequence"/>
</dbReference>
<evidence type="ECO:0000256" key="1">
    <source>
        <dbReference type="SAM" id="MobiDB-lite"/>
    </source>
</evidence>
<sequence length="325" mass="37785">MGIRAWLFHRVVNWLRADVVPQHHLYSNYKRLSFEVEPGDVVLVEGRTRVSEVIKTVTQSNWTHSAIYIGRLMDINDHVLRETIAKHYDGDPTEQLLIESMLGQGTIVTPLKNYQGEHLRICRPMGLSREDQMRVIRYAASQLGVEYDVRQLLDLARFFFPYALLPRRWRSSLFEQHPGEATRHVCSSMMAEAYSAVNFPVLPFIERRPDGSMILYKRNPRLFVPKDFDYSPYFDVLKFPYLDRGDIAAYRCLPWSESGIVYNDENDFRQRLRETVRSGEESLSDTEDQDETAASFDGEQKLDNAPENPEQAADAEKDERPTETR</sequence>
<accession>A0AAP6JF04</accession>